<dbReference type="Gene3D" id="1.10.287.1490">
    <property type="match status" value="1"/>
</dbReference>
<dbReference type="EMBL" id="LNQR01000013">
    <property type="protein sequence ID" value="KWT93234.1"/>
    <property type="molecule type" value="Genomic_DNA"/>
</dbReference>
<comment type="caution">
    <text evidence="2">The sequence shown here is derived from an EMBL/GenBank/DDBJ whole genome shotgun (WGS) entry which is preliminary data.</text>
</comment>
<feature type="coiled-coil region" evidence="1">
    <location>
        <begin position="22"/>
        <end position="56"/>
    </location>
</feature>
<protein>
    <submittedName>
        <fullName evidence="2">Magnetosome protein Mad26</fullName>
    </submittedName>
</protein>
<dbReference type="RefSeq" id="WP_085050860.1">
    <property type="nucleotide sequence ID" value="NZ_LNQR01000013.1"/>
</dbReference>
<keyword evidence="3" id="KW-1185">Reference proteome</keyword>
<accession>A0ABR5SJ43</accession>
<evidence type="ECO:0000313" key="2">
    <source>
        <dbReference type="EMBL" id="KWT93234.1"/>
    </source>
</evidence>
<dbReference type="Proteomes" id="UP000060487">
    <property type="component" value="Unassembled WGS sequence"/>
</dbReference>
<sequence>MEIDGTITKTAKETDVELYNEIKELIRTVRQLKETKAALMDESNGLKDNIEALNSELRGMDIVISVTESEIKSNEYRSKGFWDSIERLADKKEQLIDDINGLQFSTKGVTGDVNNCLTLKGHLEEELSDINKEKALVINKLKGMEDGVSEISKKKAEKLPHLKTFDVVLKSIHNELKEIENRMDVSLKFIQHGQY</sequence>
<gene>
    <name evidence="2" type="primary">mad26</name>
    <name evidence="2" type="ORF">ASN18_0329</name>
</gene>
<evidence type="ECO:0000256" key="1">
    <source>
        <dbReference type="SAM" id="Coils"/>
    </source>
</evidence>
<organism evidence="2 3">
    <name type="scientific">Candidatus Magnetominusculus xianensis</name>
    <dbReference type="NCBI Taxonomy" id="1748249"/>
    <lineage>
        <taxon>Bacteria</taxon>
        <taxon>Pseudomonadati</taxon>
        <taxon>Nitrospirota</taxon>
        <taxon>Nitrospiria</taxon>
        <taxon>Nitrospirales</taxon>
        <taxon>Nitrospiraceae</taxon>
        <taxon>Candidatus Magnetominusculus</taxon>
    </lineage>
</organism>
<evidence type="ECO:0000313" key="3">
    <source>
        <dbReference type="Proteomes" id="UP000060487"/>
    </source>
</evidence>
<reference evidence="2 3" key="1">
    <citation type="submission" date="2015-11" db="EMBL/GenBank/DDBJ databases">
        <authorList>
            <person name="Lin W."/>
        </authorList>
    </citation>
    <scope>NUCLEOTIDE SEQUENCE [LARGE SCALE GENOMIC DNA]</scope>
    <source>
        <strain evidence="2 3">HCH-1</strain>
    </source>
</reference>
<name>A0ABR5SJ43_9BACT</name>
<keyword evidence="1" id="KW-0175">Coiled coil</keyword>
<proteinExistence type="predicted"/>